<organism evidence="2 3">
    <name type="scientific">Callorhinchus milii</name>
    <name type="common">Ghost shark</name>
    <dbReference type="NCBI Taxonomy" id="7868"/>
    <lineage>
        <taxon>Eukaryota</taxon>
        <taxon>Metazoa</taxon>
        <taxon>Chordata</taxon>
        <taxon>Craniata</taxon>
        <taxon>Vertebrata</taxon>
        <taxon>Chondrichthyes</taxon>
        <taxon>Holocephali</taxon>
        <taxon>Chimaeriformes</taxon>
        <taxon>Callorhinchidae</taxon>
        <taxon>Callorhinchus</taxon>
    </lineage>
</organism>
<dbReference type="InterPro" id="IPR052748">
    <property type="entry name" value="ISR_Activator"/>
</dbReference>
<feature type="region of interest" description="Disordered" evidence="1">
    <location>
        <begin position="56"/>
        <end position="76"/>
    </location>
</feature>
<reference evidence="2" key="5">
    <citation type="submission" date="2025-09" db="UniProtKB">
        <authorList>
            <consortium name="Ensembl"/>
        </authorList>
    </citation>
    <scope>IDENTIFICATION</scope>
</reference>
<feature type="region of interest" description="Disordered" evidence="1">
    <location>
        <begin position="163"/>
        <end position="196"/>
    </location>
</feature>
<dbReference type="GeneTree" id="ENSGT00390000002137"/>
<evidence type="ECO:0000313" key="2">
    <source>
        <dbReference type="Ensembl" id="ENSCMIP00000013807.1"/>
    </source>
</evidence>
<dbReference type="SMART" id="SM00671">
    <property type="entry name" value="SEL1"/>
    <property type="match status" value="6"/>
</dbReference>
<dbReference type="Pfam" id="PF08238">
    <property type="entry name" value="Sel1"/>
    <property type="match status" value="6"/>
</dbReference>
<evidence type="ECO:0008006" key="4">
    <source>
        <dbReference type="Google" id="ProtNLM"/>
    </source>
</evidence>
<keyword evidence="3" id="KW-1185">Reference proteome</keyword>
<dbReference type="Ensembl" id="ENSCMIT00000014110.1">
    <property type="protein sequence ID" value="ENSCMIP00000013807.1"/>
    <property type="gene ID" value="ENSCMIG00000006896.1"/>
</dbReference>
<dbReference type="Gene3D" id="1.25.40.10">
    <property type="entry name" value="Tetratricopeptide repeat domain"/>
    <property type="match status" value="2"/>
</dbReference>
<dbReference type="OMA" id="HAWSTGN"/>
<name>A0A4W3HF94_CALMI</name>
<dbReference type="PANTHER" id="PTHR45011:SF1">
    <property type="entry name" value="DAP3-BINDING CELL DEATH ENHANCER 1"/>
    <property type="match status" value="1"/>
</dbReference>
<reference evidence="3" key="3">
    <citation type="journal article" date="2014" name="Nature">
        <title>Elephant shark genome provides unique insights into gnathostome evolution.</title>
        <authorList>
            <consortium name="International Elephant Shark Genome Sequencing Consortium"/>
            <person name="Venkatesh B."/>
            <person name="Lee A.P."/>
            <person name="Ravi V."/>
            <person name="Maurya A.K."/>
            <person name="Lian M.M."/>
            <person name="Swann J.B."/>
            <person name="Ohta Y."/>
            <person name="Flajnik M.F."/>
            <person name="Sutoh Y."/>
            <person name="Kasahara M."/>
            <person name="Hoon S."/>
            <person name="Gangu V."/>
            <person name="Roy S.W."/>
            <person name="Irimia M."/>
            <person name="Korzh V."/>
            <person name="Kondrychyn I."/>
            <person name="Lim Z.W."/>
            <person name="Tay B.H."/>
            <person name="Tohari S."/>
            <person name="Kong K.W."/>
            <person name="Ho S."/>
            <person name="Lorente-Galdos B."/>
            <person name="Quilez J."/>
            <person name="Marques-Bonet T."/>
            <person name="Raney B.J."/>
            <person name="Ingham P.W."/>
            <person name="Tay A."/>
            <person name="Hillier L.W."/>
            <person name="Minx P."/>
            <person name="Boehm T."/>
            <person name="Wilson R.K."/>
            <person name="Brenner S."/>
            <person name="Warren W.C."/>
        </authorList>
    </citation>
    <scope>NUCLEOTIDE SEQUENCE [LARGE SCALE GENOMIC DNA]</scope>
</reference>
<reference evidence="2" key="4">
    <citation type="submission" date="2025-08" db="UniProtKB">
        <authorList>
            <consortium name="Ensembl"/>
        </authorList>
    </citation>
    <scope>IDENTIFICATION</scope>
</reference>
<dbReference type="SUPFAM" id="SSF81901">
    <property type="entry name" value="HCP-like"/>
    <property type="match status" value="1"/>
</dbReference>
<proteinExistence type="predicted"/>
<evidence type="ECO:0000313" key="3">
    <source>
        <dbReference type="Proteomes" id="UP000314986"/>
    </source>
</evidence>
<dbReference type="InterPro" id="IPR011990">
    <property type="entry name" value="TPR-like_helical_dom_sf"/>
</dbReference>
<reference evidence="3" key="2">
    <citation type="journal article" date="2007" name="PLoS Biol.">
        <title>Survey sequencing and comparative analysis of the elephant shark (Callorhinchus milii) genome.</title>
        <authorList>
            <person name="Venkatesh B."/>
            <person name="Kirkness E.F."/>
            <person name="Loh Y.H."/>
            <person name="Halpern A.L."/>
            <person name="Lee A.P."/>
            <person name="Johnson J."/>
            <person name="Dandona N."/>
            <person name="Viswanathan L.D."/>
            <person name="Tay A."/>
            <person name="Venter J.C."/>
            <person name="Strausberg R.L."/>
            <person name="Brenner S."/>
        </authorList>
    </citation>
    <scope>NUCLEOTIDE SEQUENCE [LARGE SCALE GENOMIC DNA]</scope>
</reference>
<feature type="region of interest" description="Disordered" evidence="1">
    <location>
        <begin position="214"/>
        <end position="234"/>
    </location>
</feature>
<dbReference type="PANTHER" id="PTHR45011">
    <property type="entry name" value="DAP3-BINDING CELL DEATH ENHANCER 1"/>
    <property type="match status" value="1"/>
</dbReference>
<dbReference type="AlphaFoldDB" id="A0A4W3HF94"/>
<protein>
    <recommendedName>
        <fullName evidence="4">Death ligand signal enhancer</fullName>
    </recommendedName>
</protein>
<accession>A0A4W3HF94</accession>
<dbReference type="InterPro" id="IPR006597">
    <property type="entry name" value="Sel1-like"/>
</dbReference>
<reference evidence="3" key="1">
    <citation type="journal article" date="2006" name="Science">
        <title>Ancient noncoding elements conserved in the human genome.</title>
        <authorList>
            <person name="Venkatesh B."/>
            <person name="Kirkness E.F."/>
            <person name="Loh Y.H."/>
            <person name="Halpern A.L."/>
            <person name="Lee A.P."/>
            <person name="Johnson J."/>
            <person name="Dandona N."/>
            <person name="Viswanathan L.D."/>
            <person name="Tay A."/>
            <person name="Venter J.C."/>
            <person name="Strausberg R.L."/>
            <person name="Brenner S."/>
        </authorList>
    </citation>
    <scope>NUCLEOTIDE SEQUENCE [LARGE SCALE GENOMIC DNA]</scope>
</reference>
<dbReference type="STRING" id="7868.ENSCMIP00000013807"/>
<evidence type="ECO:0000256" key="1">
    <source>
        <dbReference type="SAM" id="MobiDB-lite"/>
    </source>
</evidence>
<dbReference type="Proteomes" id="UP000314986">
    <property type="component" value="Unassembled WGS sequence"/>
</dbReference>
<sequence>MLRTGFLITDYHFYYSALHRWHITGPPPPLRLPPSHHADDDSLNPSSLISGRFTLDSSSAKSQHGETGGGRQKTKEEGFRFYSSHLPRYSGLDAVGWGAAAVVFVHLAKHIHQQLSHKPRQRESHRGSVLCVRNIIASALDQDRIGCCRSVLPRVVLAHAVRGSTGGRSDSGGESSHSEGEAALGTSAEQPHPSLNVHSGDVLFVDDVENFTSGAEGEEEERGNVTKEESNPDEVLQQAASHMDTVVGSSISSIINIIGIQNAKAKDDEAAFSCFKLAASQGSAKAQYNVGVCYELGKGISKDMTKAALYYSYAAAQGHSRAQYCWGRHLLHGKMGSETRDTRRALEQLEKAAKSGLKEAQAHLGVVYSEGPHRDQRKSIMYLRMAADNGDSCSQYHLGLCYQQGWGVQTDVRQAAELYHKAAASGHRDAQCALGALYQQGLGGLAVDYQRALELYQRAARAGSEEAAENLQHLMEDLHINDLHPRHREGAALKCVVSWPCLSALSGPQPRHSPGPSSLTDIGWSLSHSRSTGNLCLPLASKASLSHRPELLTANIASLDPRGAFPLSHPTGCGIKGVG</sequence>
<dbReference type="InParanoid" id="A0A4W3HF94"/>